<dbReference type="SUPFAM" id="SSF47413">
    <property type="entry name" value="lambda repressor-like DNA-binding domains"/>
    <property type="match status" value="1"/>
</dbReference>
<dbReference type="RefSeq" id="WP_109567946.1">
    <property type="nucleotide sequence ID" value="NZ_CP029463.1"/>
</dbReference>
<keyword evidence="2" id="KW-1185">Reference proteome</keyword>
<dbReference type="Proteomes" id="UP000245429">
    <property type="component" value="Chromosome"/>
</dbReference>
<dbReference type="GO" id="GO:0003677">
    <property type="term" value="F:DNA binding"/>
    <property type="evidence" value="ECO:0007669"/>
    <property type="project" value="InterPro"/>
</dbReference>
<accession>A0A2U8QR12</accession>
<dbReference type="OrthoDB" id="1366976at2"/>
<proteinExistence type="predicted"/>
<dbReference type="AlphaFoldDB" id="A0A2U8QR12"/>
<dbReference type="InterPro" id="IPR010982">
    <property type="entry name" value="Lambda_DNA-bd_dom_sf"/>
</dbReference>
<dbReference type="CDD" id="cd00093">
    <property type="entry name" value="HTH_XRE"/>
    <property type="match status" value="1"/>
</dbReference>
<evidence type="ECO:0000313" key="1">
    <source>
        <dbReference type="EMBL" id="AWM12537.1"/>
    </source>
</evidence>
<protein>
    <submittedName>
        <fullName evidence="1">Uncharacterized protein</fullName>
    </submittedName>
</protein>
<organism evidence="1 2">
    <name type="scientific">Flavobacterium sediminis</name>
    <dbReference type="NCBI Taxonomy" id="2201181"/>
    <lineage>
        <taxon>Bacteria</taxon>
        <taxon>Pseudomonadati</taxon>
        <taxon>Bacteroidota</taxon>
        <taxon>Flavobacteriia</taxon>
        <taxon>Flavobacteriales</taxon>
        <taxon>Flavobacteriaceae</taxon>
        <taxon>Flavobacterium</taxon>
    </lineage>
</organism>
<dbReference type="Gene3D" id="1.10.260.40">
    <property type="entry name" value="lambda repressor-like DNA-binding domains"/>
    <property type="match status" value="1"/>
</dbReference>
<dbReference type="InterPro" id="IPR001387">
    <property type="entry name" value="Cro/C1-type_HTH"/>
</dbReference>
<reference evidence="1 2" key="1">
    <citation type="submission" date="2018-05" db="EMBL/GenBank/DDBJ databases">
        <title>Flavobacterium sp. MEBiC07310.</title>
        <authorList>
            <person name="Baek K."/>
        </authorList>
    </citation>
    <scope>NUCLEOTIDE SEQUENCE [LARGE SCALE GENOMIC DNA]</scope>
    <source>
        <strain evidence="1 2">MEBiC07310</strain>
    </source>
</reference>
<dbReference type="EMBL" id="CP029463">
    <property type="protein sequence ID" value="AWM12537.1"/>
    <property type="molecule type" value="Genomic_DNA"/>
</dbReference>
<evidence type="ECO:0000313" key="2">
    <source>
        <dbReference type="Proteomes" id="UP000245429"/>
    </source>
</evidence>
<dbReference type="KEGG" id="fse:DI487_00725"/>
<gene>
    <name evidence="1" type="ORF">DI487_00725</name>
</gene>
<sequence length="170" mass="19825">MKDRSSLSGTLGLSQHEIALLLGISRSQWSMFVSGKRNLPLTAKKKLMAILIYLQQLKEKDIFNTKKLLQTDQRKNGELVLQRKLERLRYEQLLLEKKIAVSEQKRAKNLAALHVIRFLEMQKKDPASLLKNIRDKVERNLATENIRRLDRLRLRLEAVITLQNIIQGKM</sequence>
<name>A0A2U8QR12_9FLAO</name>